<evidence type="ECO:0000256" key="1">
    <source>
        <dbReference type="SAM" id="MobiDB-lite"/>
    </source>
</evidence>
<evidence type="ECO:0000313" key="3">
    <source>
        <dbReference type="EMBL" id="CAK0850827.1"/>
    </source>
</evidence>
<comment type="caution">
    <text evidence="3">The sequence shown here is derived from an EMBL/GenBank/DDBJ whole genome shotgun (WGS) entry which is preliminary data.</text>
</comment>
<feature type="signal peptide" evidence="2">
    <location>
        <begin position="1"/>
        <end position="33"/>
    </location>
</feature>
<evidence type="ECO:0000256" key="2">
    <source>
        <dbReference type="SAM" id="SignalP"/>
    </source>
</evidence>
<gene>
    <name evidence="3" type="ORF">PCOR1329_LOCUS43125</name>
</gene>
<accession>A0ABN9TXN6</accession>
<proteinExistence type="predicted"/>
<dbReference type="Proteomes" id="UP001189429">
    <property type="component" value="Unassembled WGS sequence"/>
</dbReference>
<dbReference type="EMBL" id="CAUYUJ010015180">
    <property type="protein sequence ID" value="CAK0850827.1"/>
    <property type="molecule type" value="Genomic_DNA"/>
</dbReference>
<name>A0ABN9TXN6_9DINO</name>
<feature type="region of interest" description="Disordered" evidence="1">
    <location>
        <begin position="210"/>
        <end position="232"/>
    </location>
</feature>
<evidence type="ECO:0000313" key="4">
    <source>
        <dbReference type="Proteomes" id="UP001189429"/>
    </source>
</evidence>
<feature type="chain" id="PRO_5045942120" description="Pectinesterase" evidence="2">
    <location>
        <begin position="34"/>
        <end position="232"/>
    </location>
</feature>
<protein>
    <recommendedName>
        <fullName evidence="5">Pectinesterase</fullName>
    </recommendedName>
</protein>
<evidence type="ECO:0008006" key="5">
    <source>
        <dbReference type="Google" id="ProtNLM"/>
    </source>
</evidence>
<keyword evidence="4" id="KW-1185">Reference proteome</keyword>
<keyword evidence="2" id="KW-0732">Signal</keyword>
<feature type="non-terminal residue" evidence="3">
    <location>
        <position position="232"/>
    </location>
</feature>
<sequence>MAAPRAAGLRRMRVARVGWALAVASVAATGVAAEVVTDGQGPQPNPPVWPDSVRVFGPEDSSADIESAVNAAFKENGGEANHGQFSSRRFAFLFKPGTYSANVPVGYYTQVLGLGQDPDDVLFHPPPGADASMSRHTEMNEEVNLAENEFRGVFVEEGNKANKFGALSTFWRGAENFRVAGDMLWATAQACPVRRVIVDGTLQLAARAPPRALGGRRRRRAGRPRRRWISGG</sequence>
<feature type="compositionally biased region" description="Basic residues" evidence="1">
    <location>
        <begin position="214"/>
        <end position="232"/>
    </location>
</feature>
<organism evidence="3 4">
    <name type="scientific">Prorocentrum cordatum</name>
    <dbReference type="NCBI Taxonomy" id="2364126"/>
    <lineage>
        <taxon>Eukaryota</taxon>
        <taxon>Sar</taxon>
        <taxon>Alveolata</taxon>
        <taxon>Dinophyceae</taxon>
        <taxon>Prorocentrales</taxon>
        <taxon>Prorocentraceae</taxon>
        <taxon>Prorocentrum</taxon>
    </lineage>
</organism>
<reference evidence="3" key="1">
    <citation type="submission" date="2023-10" db="EMBL/GenBank/DDBJ databases">
        <authorList>
            <person name="Chen Y."/>
            <person name="Shah S."/>
            <person name="Dougan E. K."/>
            <person name="Thang M."/>
            <person name="Chan C."/>
        </authorList>
    </citation>
    <scope>NUCLEOTIDE SEQUENCE [LARGE SCALE GENOMIC DNA]</scope>
</reference>